<dbReference type="InterPro" id="IPR029044">
    <property type="entry name" value="Nucleotide-diphossugar_trans"/>
</dbReference>
<reference evidence="2 3" key="1">
    <citation type="submission" date="2019-03" db="EMBL/GenBank/DDBJ databases">
        <title>Genomic Encyclopedia of Type Strains, Phase IV (KMG-IV): sequencing the most valuable type-strain genomes for metagenomic binning, comparative biology and taxonomic classification.</title>
        <authorList>
            <person name="Goeker M."/>
        </authorList>
    </citation>
    <scope>NUCLEOTIDE SEQUENCE [LARGE SCALE GENOMIC DNA]</scope>
    <source>
        <strain evidence="2 3">DSM 17974</strain>
    </source>
</reference>
<dbReference type="RefSeq" id="WP_134159774.1">
    <property type="nucleotide sequence ID" value="NZ_SORF01000008.1"/>
</dbReference>
<dbReference type="PANTHER" id="PTHR43630:SF2">
    <property type="entry name" value="GLYCOSYLTRANSFERASE"/>
    <property type="match status" value="1"/>
</dbReference>
<dbReference type="Gene3D" id="1.20.120.340">
    <property type="entry name" value="Flagellar protein FliS"/>
    <property type="match status" value="1"/>
</dbReference>
<dbReference type="AlphaFoldDB" id="A0A4R8LN98"/>
<dbReference type="GO" id="GO:0044780">
    <property type="term" value="P:bacterial-type flagellum assembly"/>
    <property type="evidence" value="ECO:0007669"/>
    <property type="project" value="InterPro"/>
</dbReference>
<dbReference type="SUPFAM" id="SSF101116">
    <property type="entry name" value="Flagellar export chaperone FliS"/>
    <property type="match status" value="1"/>
</dbReference>
<dbReference type="InterPro" id="IPR011990">
    <property type="entry name" value="TPR-like_helical_dom_sf"/>
</dbReference>
<dbReference type="InterPro" id="IPR036584">
    <property type="entry name" value="FliS_sf"/>
</dbReference>
<accession>A0A4R8LN98</accession>
<dbReference type="PANTHER" id="PTHR43630">
    <property type="entry name" value="POLY-BETA-1,6-N-ACETYL-D-GLUCOSAMINE SYNTHASE"/>
    <property type="match status" value="1"/>
</dbReference>
<feature type="domain" description="Glycosyltransferase 2-like" evidence="1">
    <location>
        <begin position="4"/>
        <end position="126"/>
    </location>
</feature>
<evidence type="ECO:0000313" key="2">
    <source>
        <dbReference type="EMBL" id="TDY45231.1"/>
    </source>
</evidence>
<evidence type="ECO:0000259" key="1">
    <source>
        <dbReference type="Pfam" id="PF00535"/>
    </source>
</evidence>
<dbReference type="Gene3D" id="3.90.550.10">
    <property type="entry name" value="Spore Coat Polysaccharide Biosynthesis Protein SpsA, Chain A"/>
    <property type="match status" value="1"/>
</dbReference>
<dbReference type="Proteomes" id="UP000294581">
    <property type="component" value="Unassembled WGS sequence"/>
</dbReference>
<sequence>MLLSACLITKDEEFTLSRCLESLTGVVDEIIVVDTGSKDKTVDIARDHGAKVYFHEWDGDFATARNAALERASGEYVLVIDADEFLDPMDKRHIRSKLLESRADGYLVGVVNYTGTSARYQTSSPVQVLRVFKNGYRYSGSIHEQVLPAVIDSGGRIETLNLRIHHLGYLYEFVVYKAKPARNMELLQRELDKDPDSLFHISNMMAEYMRVQRYDEVVKLGKHGFEVFQKNPNHATHLLARLLRMLVVALSMTGETAEAIKYAERGENIFPYLPDIRMDHAHALIQVGRVADAIPLLLQCRQLGDVKDPLIDTVPGLGSFLAAAELGRAWLLLGDTACAAEWYLTSFRENTRQENIVWFLANLLPLEHASIRAQLYNVCKQDPLCFAYFVQACAVRGGKDWQRWISEISRGPLTDTLIERLHWIEALRASEQSMDVYTKSNPCAEIQILLGLYYLEHGDIQAAQEWLVDADSRGQMILEWISDGHTEVQIADVLMELMLLHATKLLTAWLPRATDKHTVLPTILASPLRDVLVEVEWVGENGWECEFRANRAFRRGDMRESISWLEKAMQYPPSVRRVVIEADIALAHGNVELARHVVEQGGMIFSSSELLKRIASELDVRQRRVKQIDELLQWNEGDEGMNPHRAYQSSALTMPLQVKLVKLHERAVECVEQIRILNEQGEIMEARKYIQYVQDIITFLRSSTDSSTEAGKAADASYAFYYSMLVKWFLQPSLIAEQYQNMKEFWESWTETWKRL</sequence>
<keyword evidence="2" id="KW-0808">Transferase</keyword>
<dbReference type="OrthoDB" id="9815923at2"/>
<dbReference type="InterPro" id="IPR003713">
    <property type="entry name" value="FliS"/>
</dbReference>
<organism evidence="2 3">
    <name type="scientific">Alicyclobacillus sacchari</name>
    <dbReference type="NCBI Taxonomy" id="392010"/>
    <lineage>
        <taxon>Bacteria</taxon>
        <taxon>Bacillati</taxon>
        <taxon>Bacillota</taxon>
        <taxon>Bacilli</taxon>
        <taxon>Bacillales</taxon>
        <taxon>Alicyclobacillaceae</taxon>
        <taxon>Alicyclobacillus</taxon>
    </lineage>
</organism>
<dbReference type="SUPFAM" id="SSF48452">
    <property type="entry name" value="TPR-like"/>
    <property type="match status" value="1"/>
</dbReference>
<dbReference type="EMBL" id="SORF01000008">
    <property type="protein sequence ID" value="TDY45231.1"/>
    <property type="molecule type" value="Genomic_DNA"/>
</dbReference>
<dbReference type="Gene3D" id="1.25.40.10">
    <property type="entry name" value="Tetratricopeptide repeat domain"/>
    <property type="match status" value="1"/>
</dbReference>
<dbReference type="SUPFAM" id="SSF53448">
    <property type="entry name" value="Nucleotide-diphospho-sugar transferases"/>
    <property type="match status" value="1"/>
</dbReference>
<keyword evidence="3" id="KW-1185">Reference proteome</keyword>
<dbReference type="Pfam" id="PF02561">
    <property type="entry name" value="FliS"/>
    <property type="match status" value="1"/>
</dbReference>
<comment type="caution">
    <text evidence="2">The sequence shown here is derived from an EMBL/GenBank/DDBJ whole genome shotgun (WGS) entry which is preliminary data.</text>
</comment>
<evidence type="ECO:0000313" key="3">
    <source>
        <dbReference type="Proteomes" id="UP000294581"/>
    </source>
</evidence>
<dbReference type="GO" id="GO:0016740">
    <property type="term" value="F:transferase activity"/>
    <property type="evidence" value="ECO:0007669"/>
    <property type="project" value="UniProtKB-KW"/>
</dbReference>
<protein>
    <submittedName>
        <fullName evidence="2">Glycosyltransferase involved in cell wall biosynthesis</fullName>
    </submittedName>
</protein>
<dbReference type="Pfam" id="PF00535">
    <property type="entry name" value="Glycos_transf_2"/>
    <property type="match status" value="1"/>
</dbReference>
<dbReference type="InterPro" id="IPR001173">
    <property type="entry name" value="Glyco_trans_2-like"/>
</dbReference>
<gene>
    <name evidence="2" type="ORF">C7445_10843</name>
</gene>
<name>A0A4R8LN98_9BACL</name>
<dbReference type="SUPFAM" id="SSF81901">
    <property type="entry name" value="HCP-like"/>
    <property type="match status" value="1"/>
</dbReference>
<proteinExistence type="predicted"/>
<dbReference type="CDD" id="cd02511">
    <property type="entry name" value="Beta4Glucosyltransferase"/>
    <property type="match status" value="1"/>
</dbReference>